<protein>
    <submittedName>
        <fullName evidence="1">Uncharacterized protein</fullName>
    </submittedName>
</protein>
<dbReference type="Proteomes" id="UP000018208">
    <property type="component" value="Unassembled WGS sequence"/>
</dbReference>
<name>A0A9P8M0Q7_9EUKA</name>
<dbReference type="EMBL" id="AUWU02000001">
    <property type="protein sequence ID" value="KAH0577938.1"/>
    <property type="molecule type" value="Genomic_DNA"/>
</dbReference>
<keyword evidence="2" id="KW-1185">Reference proteome</keyword>
<evidence type="ECO:0000313" key="2">
    <source>
        <dbReference type="Proteomes" id="UP000018208"/>
    </source>
</evidence>
<sequence>MESRERESEVYTEGNLLGTKLHELHEIQRFGSEEGQRKCDYQGDEMALAGGQDPARWQYHNLLRIGLTLCQLRTSTFWCYEPESMLLAQ</sequence>
<comment type="caution">
    <text evidence="1">The sequence shown here is derived from an EMBL/GenBank/DDBJ whole genome shotgun (WGS) entry which is preliminary data.</text>
</comment>
<accession>A0A9P8M0Q7</accession>
<dbReference type="KEGG" id="ssao:94295316"/>
<gene>
    <name evidence="1" type="ORF">SS50377_21293</name>
</gene>
<evidence type="ECO:0000313" key="1">
    <source>
        <dbReference type="EMBL" id="KAH0577938.1"/>
    </source>
</evidence>
<dbReference type="RefSeq" id="XP_067768711.1">
    <property type="nucleotide sequence ID" value="XM_067905229.1"/>
</dbReference>
<dbReference type="AlphaFoldDB" id="A0A9P8M0Q7"/>
<proteinExistence type="predicted"/>
<reference evidence="1 2" key="1">
    <citation type="journal article" date="2014" name="PLoS Genet.">
        <title>The Genome of Spironucleus salmonicida Highlights a Fish Pathogen Adapted to Fluctuating Environments.</title>
        <authorList>
            <person name="Xu F."/>
            <person name="Jerlstrom-Hultqvist J."/>
            <person name="Einarsson E."/>
            <person name="Astvaldsson A."/>
            <person name="Svard S.G."/>
            <person name="Andersson J.O."/>
        </authorList>
    </citation>
    <scope>NUCLEOTIDE SEQUENCE [LARGE SCALE GENOMIC DNA]</scope>
    <source>
        <strain evidence="1 2">ATCC 50377</strain>
    </source>
</reference>
<dbReference type="GeneID" id="94295316"/>
<organism evidence="1 2">
    <name type="scientific">Spironucleus salmonicida</name>
    <dbReference type="NCBI Taxonomy" id="348837"/>
    <lineage>
        <taxon>Eukaryota</taxon>
        <taxon>Metamonada</taxon>
        <taxon>Diplomonadida</taxon>
        <taxon>Hexamitidae</taxon>
        <taxon>Hexamitinae</taxon>
        <taxon>Spironucleus</taxon>
    </lineage>
</organism>